<accession>A0A7I8J9T3</accession>
<evidence type="ECO:0000256" key="1">
    <source>
        <dbReference type="SAM" id="MobiDB-lite"/>
    </source>
</evidence>
<sequence>MVRSKATAAPTIPQSRTKRNTQSMITCATRPMKPIQASTVTLLWAWRNFCAGKLMALANIWGVIQRAKRPASSAMSSRCPGASGWGWRRRRWGRG</sequence>
<gene>
    <name evidence="2" type="ORF">SI7747_10012918</name>
</gene>
<evidence type="ECO:0000313" key="2">
    <source>
        <dbReference type="EMBL" id="CAA2627265.1"/>
    </source>
</evidence>
<name>A0A7I8J9T3_SPIIN</name>
<feature type="region of interest" description="Disordered" evidence="1">
    <location>
        <begin position="1"/>
        <end position="22"/>
    </location>
</feature>
<organism evidence="2">
    <name type="scientific">Spirodela intermedia</name>
    <name type="common">Intermediate duckweed</name>
    <dbReference type="NCBI Taxonomy" id="51605"/>
    <lineage>
        <taxon>Eukaryota</taxon>
        <taxon>Viridiplantae</taxon>
        <taxon>Streptophyta</taxon>
        <taxon>Embryophyta</taxon>
        <taxon>Tracheophyta</taxon>
        <taxon>Spermatophyta</taxon>
        <taxon>Magnoliopsida</taxon>
        <taxon>Liliopsida</taxon>
        <taxon>Araceae</taxon>
        <taxon>Lemnoideae</taxon>
        <taxon>Spirodela</taxon>
    </lineage>
</organism>
<evidence type="ECO:0000313" key="3">
    <source>
        <dbReference type="Proteomes" id="UP001189122"/>
    </source>
</evidence>
<dbReference type="AlphaFoldDB" id="A0A7I8J9T3"/>
<dbReference type="EMBL" id="LR743597">
    <property type="protein sequence ID" value="CAA2627265.1"/>
    <property type="molecule type" value="Genomic_DNA"/>
</dbReference>
<feature type="region of interest" description="Disordered" evidence="1">
    <location>
        <begin position="71"/>
        <end position="95"/>
    </location>
</feature>
<dbReference type="EMBL" id="CACRZD030000010">
    <property type="protein sequence ID" value="CAA6666525.1"/>
    <property type="molecule type" value="Genomic_DNA"/>
</dbReference>
<feature type="compositionally biased region" description="Polar residues" evidence="1">
    <location>
        <begin position="12"/>
        <end position="22"/>
    </location>
</feature>
<dbReference type="Proteomes" id="UP001189122">
    <property type="component" value="Unassembled WGS sequence"/>
</dbReference>
<proteinExistence type="predicted"/>
<reference evidence="2 3" key="1">
    <citation type="submission" date="2019-12" db="EMBL/GenBank/DDBJ databases">
        <authorList>
            <person name="Scholz U."/>
            <person name="Mascher M."/>
            <person name="Fiebig A."/>
        </authorList>
    </citation>
    <scope>NUCLEOTIDE SEQUENCE</scope>
</reference>
<protein>
    <submittedName>
        <fullName evidence="2">Uncharacterized protein</fullName>
    </submittedName>
</protein>
<keyword evidence="3" id="KW-1185">Reference proteome</keyword>